<dbReference type="Pfam" id="PF15572">
    <property type="entry name" value="Imm45"/>
    <property type="match status" value="1"/>
</dbReference>
<evidence type="ECO:0000313" key="2">
    <source>
        <dbReference type="EMBL" id="PTQ90961.1"/>
    </source>
</evidence>
<organism evidence="2 3">
    <name type="scientific">Agitococcus lubricus</name>
    <dbReference type="NCBI Taxonomy" id="1077255"/>
    <lineage>
        <taxon>Bacteria</taxon>
        <taxon>Pseudomonadati</taxon>
        <taxon>Pseudomonadota</taxon>
        <taxon>Gammaproteobacteria</taxon>
        <taxon>Moraxellales</taxon>
        <taxon>Moraxellaceae</taxon>
        <taxon>Agitococcus</taxon>
    </lineage>
</organism>
<feature type="domain" description="Immunity protein 45" evidence="1">
    <location>
        <begin position="8"/>
        <end position="99"/>
    </location>
</feature>
<dbReference type="InterPro" id="IPR029077">
    <property type="entry name" value="Imm45"/>
</dbReference>
<keyword evidence="3" id="KW-1185">Reference proteome</keyword>
<reference evidence="2 3" key="1">
    <citation type="submission" date="2018-04" db="EMBL/GenBank/DDBJ databases">
        <title>Genomic Encyclopedia of Archaeal and Bacterial Type Strains, Phase II (KMG-II): from individual species to whole genera.</title>
        <authorList>
            <person name="Goeker M."/>
        </authorList>
    </citation>
    <scope>NUCLEOTIDE SEQUENCE [LARGE SCALE GENOMIC DNA]</scope>
    <source>
        <strain evidence="2 3">DSM 5822</strain>
    </source>
</reference>
<evidence type="ECO:0000259" key="1">
    <source>
        <dbReference type="Pfam" id="PF15572"/>
    </source>
</evidence>
<proteinExistence type="predicted"/>
<accession>A0A2T5J2X5</accession>
<dbReference type="RefSeq" id="WP_107863994.1">
    <property type="nucleotide sequence ID" value="NZ_QAON01000001.1"/>
</dbReference>
<name>A0A2T5J2X5_9GAMM</name>
<dbReference type="Proteomes" id="UP000244223">
    <property type="component" value="Unassembled WGS sequence"/>
</dbReference>
<dbReference type="OrthoDB" id="1149257at2"/>
<dbReference type="EMBL" id="QAON01000001">
    <property type="protein sequence ID" value="PTQ90961.1"/>
    <property type="molecule type" value="Genomic_DNA"/>
</dbReference>
<evidence type="ECO:0000313" key="3">
    <source>
        <dbReference type="Proteomes" id="UP000244223"/>
    </source>
</evidence>
<dbReference type="AlphaFoldDB" id="A0A2T5J2X5"/>
<comment type="caution">
    <text evidence="2">The sequence shown here is derived from an EMBL/GenBank/DDBJ whole genome shotgun (WGS) entry which is preliminary data.</text>
</comment>
<protein>
    <submittedName>
        <fullName evidence="2">Immunity protein 45 of polymorphic toxin system</fullName>
    </submittedName>
</protein>
<gene>
    <name evidence="2" type="ORF">C8N29_10130</name>
</gene>
<sequence length="116" mass="13036">MAKWYTLNDYPQPVIAVGSVFRLPAAYPYESVVDFLVFNPREADYGLGLMVSSGYKAGLTLVILPLASQGTWSQGIDKAWLIANWSTWVYPPCTVDKVWLCPQTRTPRLPRKIGQN</sequence>